<feature type="region of interest" description="Disordered" evidence="1">
    <location>
        <begin position="52"/>
        <end position="72"/>
    </location>
</feature>
<protein>
    <recommendedName>
        <fullName evidence="5">RNase H type-1 domain-containing protein</fullName>
    </recommendedName>
</protein>
<feature type="region of interest" description="Disordered" evidence="1">
    <location>
        <begin position="107"/>
        <end position="144"/>
    </location>
</feature>
<dbReference type="InterPro" id="IPR044730">
    <property type="entry name" value="RNase_H-like_dom_plant"/>
</dbReference>
<reference evidence="4" key="1">
    <citation type="submission" date="2019-12" db="EMBL/GenBank/DDBJ databases">
        <title>Genome sequencing and annotation of Brassica cretica.</title>
        <authorList>
            <person name="Studholme D.J."/>
            <person name="Sarris P.F."/>
        </authorList>
    </citation>
    <scope>NUCLEOTIDE SEQUENCE</scope>
    <source>
        <strain evidence="4">PFS-102/07</strain>
        <tissue evidence="4">Leaf</tissue>
    </source>
</reference>
<dbReference type="EMBL" id="QGKY02000246">
    <property type="protein sequence ID" value="KAF2586453.1"/>
    <property type="molecule type" value="Genomic_DNA"/>
</dbReference>
<name>A0A8S9JYL8_BRACR</name>
<feature type="domain" description="Zinc knuckle CX2CX4HX4C" evidence="3">
    <location>
        <begin position="5"/>
        <end position="43"/>
    </location>
</feature>
<evidence type="ECO:0008006" key="5">
    <source>
        <dbReference type="Google" id="ProtNLM"/>
    </source>
</evidence>
<dbReference type="SUPFAM" id="SSF53098">
    <property type="entry name" value="Ribonuclease H-like"/>
    <property type="match status" value="1"/>
</dbReference>
<evidence type="ECO:0000259" key="2">
    <source>
        <dbReference type="Pfam" id="PF13456"/>
    </source>
</evidence>
<dbReference type="PANTHER" id="PTHR47074">
    <property type="entry name" value="BNAC02G40300D PROTEIN"/>
    <property type="match status" value="1"/>
</dbReference>
<dbReference type="Gene3D" id="3.30.420.10">
    <property type="entry name" value="Ribonuclease H-like superfamily/Ribonuclease H"/>
    <property type="match status" value="1"/>
</dbReference>
<dbReference type="CDD" id="cd06222">
    <property type="entry name" value="RNase_H_like"/>
    <property type="match status" value="1"/>
</dbReference>
<dbReference type="GO" id="GO:0003676">
    <property type="term" value="F:nucleic acid binding"/>
    <property type="evidence" value="ECO:0007669"/>
    <property type="project" value="InterPro"/>
</dbReference>
<evidence type="ECO:0000259" key="3">
    <source>
        <dbReference type="Pfam" id="PF14392"/>
    </source>
</evidence>
<dbReference type="Pfam" id="PF13456">
    <property type="entry name" value="RVT_3"/>
    <property type="match status" value="1"/>
</dbReference>
<gene>
    <name evidence="4" type="ORF">F2Q70_00035737</name>
</gene>
<dbReference type="InterPro" id="IPR036397">
    <property type="entry name" value="RNaseH_sf"/>
</dbReference>
<proteinExistence type="predicted"/>
<comment type="caution">
    <text evidence="4">The sequence shown here is derived from an EMBL/GenBank/DDBJ whole genome shotgun (WGS) entry which is preliminary data.</text>
</comment>
<accession>A0A8S9JYL8</accession>
<evidence type="ECO:0000313" key="4">
    <source>
        <dbReference type="EMBL" id="KAF2586453.1"/>
    </source>
</evidence>
<feature type="compositionally biased region" description="Polar residues" evidence="1">
    <location>
        <begin position="175"/>
        <end position="193"/>
    </location>
</feature>
<feature type="domain" description="RNase H type-1" evidence="2">
    <location>
        <begin position="441"/>
        <end position="559"/>
    </location>
</feature>
<dbReference type="Pfam" id="PF14392">
    <property type="entry name" value="zf-CCHC_4"/>
    <property type="match status" value="1"/>
</dbReference>
<sequence>MLIDVDTRKPLTFIRKIASPEGDEVSIQIHYEKLFKHCKTCGMPLLRHEQPHDGYENHGHERNSRRSRSLSREQLYDGGLYERCQGAHRRYDEYKERFPGIHGRTDRKMYSASTRQSSRYAPYEKKKQQSWRIKGDIGGPSTQQSAGLMVQDAQQSSGKRIVLGSKTATDKDPNRQWTSSSMAIGPRTSQARSLRSDRARTRLGRYIAWRVIASLIVTPSRHAHDDNVTKRPRVSPRLLTFSPTEEVLPVDAQVIGALNDMEITSNRAERLHDTVMVEGDNEDDLLGEDLMDMEADIVKRGMRGTSMIHDFSRSRNPHPRIRMEECVEPLWVFKARRRSSSVEDLQRFTDPHLETHLTHRDNVLVRGKVRKAVHTRVMVWRGPKIPPDIIHEENQLGLSRDRERPHSLTPYGDIKALSQWRIQHNVNSAKQVEELGEKVEDGSWTSTSQFSGYGWVWMDSLEKVQLMGTQNYPRRESALHSEVEALRWAMESMLQHSTCQRFETDCKDFIAMIKEPYAWLSFATELEKIETLKICFPDFKIIHIPRAQNSISNFLAKTARSFYRDLCFIGCSILV</sequence>
<dbReference type="GO" id="GO:0004523">
    <property type="term" value="F:RNA-DNA hybrid ribonuclease activity"/>
    <property type="evidence" value="ECO:0007669"/>
    <property type="project" value="InterPro"/>
</dbReference>
<organism evidence="4">
    <name type="scientific">Brassica cretica</name>
    <name type="common">Mustard</name>
    <dbReference type="NCBI Taxonomy" id="69181"/>
    <lineage>
        <taxon>Eukaryota</taxon>
        <taxon>Viridiplantae</taxon>
        <taxon>Streptophyta</taxon>
        <taxon>Embryophyta</taxon>
        <taxon>Tracheophyta</taxon>
        <taxon>Spermatophyta</taxon>
        <taxon>Magnoliopsida</taxon>
        <taxon>eudicotyledons</taxon>
        <taxon>Gunneridae</taxon>
        <taxon>Pentapetalae</taxon>
        <taxon>rosids</taxon>
        <taxon>malvids</taxon>
        <taxon>Brassicales</taxon>
        <taxon>Brassicaceae</taxon>
        <taxon>Brassiceae</taxon>
        <taxon>Brassica</taxon>
    </lineage>
</organism>
<evidence type="ECO:0000256" key="1">
    <source>
        <dbReference type="SAM" id="MobiDB-lite"/>
    </source>
</evidence>
<dbReference type="InterPro" id="IPR012337">
    <property type="entry name" value="RNaseH-like_sf"/>
</dbReference>
<dbReference type="PANTHER" id="PTHR47074:SF49">
    <property type="entry name" value="POLYNUCLEOTIDYL TRANSFERASE, RIBONUCLEASE H-LIKE SUPERFAMILY PROTEIN"/>
    <property type="match status" value="1"/>
</dbReference>
<dbReference type="AlphaFoldDB" id="A0A8S9JYL8"/>
<dbReference type="InterPro" id="IPR052929">
    <property type="entry name" value="RNase_H-like_EbsB-rel"/>
</dbReference>
<dbReference type="InterPro" id="IPR025836">
    <property type="entry name" value="Zn_knuckle_CX2CX4HX4C"/>
</dbReference>
<dbReference type="InterPro" id="IPR002156">
    <property type="entry name" value="RNaseH_domain"/>
</dbReference>
<feature type="region of interest" description="Disordered" evidence="1">
    <location>
        <begin position="168"/>
        <end position="196"/>
    </location>
</feature>